<dbReference type="InterPro" id="IPR029058">
    <property type="entry name" value="AB_hydrolase_fold"/>
</dbReference>
<dbReference type="KEGG" id="mars:A8C75_13775"/>
<organism evidence="3 4">
    <name type="scientific">Marinobacterium aestuarii</name>
    <dbReference type="NCBI Taxonomy" id="1821621"/>
    <lineage>
        <taxon>Bacteria</taxon>
        <taxon>Pseudomonadati</taxon>
        <taxon>Pseudomonadota</taxon>
        <taxon>Gammaproteobacteria</taxon>
        <taxon>Oceanospirillales</taxon>
        <taxon>Oceanospirillaceae</taxon>
        <taxon>Marinobacterium</taxon>
    </lineage>
</organism>
<keyword evidence="3" id="KW-0378">Hydrolase</keyword>
<dbReference type="Pfam" id="PF23678">
    <property type="entry name" value="YqhI"/>
    <property type="match status" value="1"/>
</dbReference>
<dbReference type="Gene3D" id="3.40.50.1820">
    <property type="entry name" value="alpha/beta hydrolase"/>
    <property type="match status" value="1"/>
</dbReference>
<dbReference type="PANTHER" id="PTHR46623:SF6">
    <property type="entry name" value="ALPHA_BETA-HYDROLASES SUPERFAMILY PROTEIN"/>
    <property type="match status" value="1"/>
</dbReference>
<evidence type="ECO:0000313" key="4">
    <source>
        <dbReference type="Proteomes" id="UP000078070"/>
    </source>
</evidence>
<dbReference type="OrthoDB" id="9787933at2"/>
<evidence type="ECO:0000313" key="3">
    <source>
        <dbReference type="EMBL" id="ANG63433.1"/>
    </source>
</evidence>
<name>A0A1A9F117_9GAMM</name>
<dbReference type="Pfam" id="PF01738">
    <property type="entry name" value="DLH"/>
    <property type="match status" value="1"/>
</dbReference>
<reference evidence="3 4" key="2">
    <citation type="journal article" date="2018" name="Int. J. Syst. Evol. Microbiol.">
        <title>Marinobacterium aestuarii sp. nov., a benzene-degrading marine bacterium isolated from estuary sediment.</title>
        <authorList>
            <person name="Bae S.S."/>
            <person name="Jung J."/>
            <person name="Chung D."/>
            <person name="Baek K."/>
        </authorList>
    </citation>
    <scope>NUCLEOTIDE SEQUENCE [LARGE SCALE GENOMIC DNA]</scope>
    <source>
        <strain evidence="3 4">ST58-10</strain>
    </source>
</reference>
<dbReference type="RefSeq" id="WP_067383412.1">
    <property type="nucleotide sequence ID" value="NZ_CP015839.1"/>
</dbReference>
<evidence type="ECO:0000259" key="2">
    <source>
        <dbReference type="Pfam" id="PF23678"/>
    </source>
</evidence>
<protein>
    <submittedName>
        <fullName evidence="3">Dienelactone hydrolase</fullName>
    </submittedName>
</protein>
<dbReference type="STRING" id="1821621.A8C75_13775"/>
<dbReference type="InterPro" id="IPR051049">
    <property type="entry name" value="Dienelactone_hydrolase-like"/>
</dbReference>
<sequence length="301" mass="33109">MQAMKENGEPQQIPQEAFDWYDEYAHGDISRREFLTRLSSLTVLGFSMSVLSAALLPNYALAEQVSFNDADIKAEYVTFPSPEGFGEGRGYLVIPTSVTASAPVVLVVHENRGLNPYIEDVARRAAKAGFIAFAPDILHSLGGYPGNDDQGREMQSSLDKAKVEEDFKAAARFLKAHPQSNGKLGVVGFCFGGYVANMLAASLPDVVNASAPFYGTPPVKEIRANIKAPLLIHLAELDKRVNATWPEYEADLKAADKNYSMHMYAGVNHGFHNDSTERYDEAAAELAWSRTIEFFDQHLKA</sequence>
<feature type="domain" description="Dienelactone hydrolase" evidence="1">
    <location>
        <begin position="89"/>
        <end position="298"/>
    </location>
</feature>
<dbReference type="AlphaFoldDB" id="A0A1A9F117"/>
<dbReference type="GO" id="GO:0016787">
    <property type="term" value="F:hydrolase activity"/>
    <property type="evidence" value="ECO:0007669"/>
    <property type="project" value="UniProtKB-KW"/>
</dbReference>
<dbReference type="InterPro" id="IPR057802">
    <property type="entry name" value="YqhI_dom"/>
</dbReference>
<gene>
    <name evidence="3" type="ORF">A8C75_13775</name>
</gene>
<dbReference type="InterPro" id="IPR002925">
    <property type="entry name" value="Dienelactn_hydro"/>
</dbReference>
<proteinExistence type="predicted"/>
<dbReference type="EMBL" id="CP015839">
    <property type="protein sequence ID" value="ANG63433.1"/>
    <property type="molecule type" value="Genomic_DNA"/>
</dbReference>
<reference evidence="4" key="1">
    <citation type="submission" date="2016-05" db="EMBL/GenBank/DDBJ databases">
        <authorList>
            <person name="Baek K."/>
            <person name="Yang S.-J."/>
        </authorList>
    </citation>
    <scope>NUCLEOTIDE SEQUENCE [LARGE SCALE GENOMIC DNA]</scope>
    <source>
        <strain evidence="4">ST58-10</strain>
    </source>
</reference>
<dbReference type="PANTHER" id="PTHR46623">
    <property type="entry name" value="CARBOXYMETHYLENEBUTENOLIDASE-RELATED"/>
    <property type="match status" value="1"/>
</dbReference>
<accession>A0A1A9F117</accession>
<keyword evidence="4" id="KW-1185">Reference proteome</keyword>
<evidence type="ECO:0000259" key="1">
    <source>
        <dbReference type="Pfam" id="PF01738"/>
    </source>
</evidence>
<dbReference type="SUPFAM" id="SSF53474">
    <property type="entry name" value="alpha/beta-Hydrolases"/>
    <property type="match status" value="1"/>
</dbReference>
<feature type="domain" description="YqhI" evidence="2">
    <location>
        <begin position="9"/>
        <end position="39"/>
    </location>
</feature>
<dbReference type="Proteomes" id="UP000078070">
    <property type="component" value="Chromosome"/>
</dbReference>